<organism evidence="2 3">
    <name type="scientific">Dovyalis caffra</name>
    <dbReference type="NCBI Taxonomy" id="77055"/>
    <lineage>
        <taxon>Eukaryota</taxon>
        <taxon>Viridiplantae</taxon>
        <taxon>Streptophyta</taxon>
        <taxon>Embryophyta</taxon>
        <taxon>Tracheophyta</taxon>
        <taxon>Spermatophyta</taxon>
        <taxon>Magnoliopsida</taxon>
        <taxon>eudicotyledons</taxon>
        <taxon>Gunneridae</taxon>
        <taxon>Pentapetalae</taxon>
        <taxon>rosids</taxon>
        <taxon>fabids</taxon>
        <taxon>Malpighiales</taxon>
        <taxon>Salicaceae</taxon>
        <taxon>Flacourtieae</taxon>
        <taxon>Dovyalis</taxon>
    </lineage>
</organism>
<keyword evidence="3" id="KW-1185">Reference proteome</keyword>
<dbReference type="AlphaFoldDB" id="A0AAV1R743"/>
<dbReference type="Proteomes" id="UP001314170">
    <property type="component" value="Unassembled WGS sequence"/>
</dbReference>
<comment type="caution">
    <text evidence="2">The sequence shown here is derived from an EMBL/GenBank/DDBJ whole genome shotgun (WGS) entry which is preliminary data.</text>
</comment>
<feature type="region of interest" description="Disordered" evidence="1">
    <location>
        <begin position="1"/>
        <end position="43"/>
    </location>
</feature>
<reference evidence="2 3" key="1">
    <citation type="submission" date="2024-01" db="EMBL/GenBank/DDBJ databases">
        <authorList>
            <person name="Waweru B."/>
        </authorList>
    </citation>
    <scope>NUCLEOTIDE SEQUENCE [LARGE SCALE GENOMIC DNA]</scope>
</reference>
<dbReference type="PANTHER" id="PTHR36030:SF1">
    <property type="entry name" value="CALMODULIN-BINDING DOMAIN-CONTAINING PROTEIN"/>
    <property type="match status" value="1"/>
</dbReference>
<protein>
    <submittedName>
        <fullName evidence="2">Uncharacterized protein</fullName>
    </submittedName>
</protein>
<dbReference type="EMBL" id="CAWUPB010000893">
    <property type="protein sequence ID" value="CAK7328330.1"/>
    <property type="molecule type" value="Genomic_DNA"/>
</dbReference>
<accession>A0AAV1R743</accession>
<evidence type="ECO:0000313" key="2">
    <source>
        <dbReference type="EMBL" id="CAK7328330.1"/>
    </source>
</evidence>
<feature type="compositionally biased region" description="Polar residues" evidence="1">
    <location>
        <begin position="19"/>
        <end position="43"/>
    </location>
</feature>
<feature type="compositionally biased region" description="Basic residues" evidence="1">
    <location>
        <begin position="1"/>
        <end position="11"/>
    </location>
</feature>
<dbReference type="PANTHER" id="PTHR36030">
    <property type="entry name" value="CALMODULIN-BINDING DOMAIN-CONTAINING PROTEIN"/>
    <property type="match status" value="1"/>
</dbReference>
<proteinExistence type="predicted"/>
<gene>
    <name evidence="2" type="ORF">DCAF_LOCUS6052</name>
</gene>
<name>A0AAV1R743_9ROSI</name>
<evidence type="ECO:0000313" key="3">
    <source>
        <dbReference type="Proteomes" id="UP001314170"/>
    </source>
</evidence>
<evidence type="ECO:0000256" key="1">
    <source>
        <dbReference type="SAM" id="MobiDB-lite"/>
    </source>
</evidence>
<sequence>MESNRKRKGFMKGKLMSFHRTSSKPSSNVQYSSKIKPSQTSPTTASVGYVVHQDFMIAPQKQTQVLSFIVPAADSRRDKLSQFDKFFGVVGDVSVDTKASSYITSVRERFQLERQVEDSKGLVYAYLEQLKASFTIVRNVLGFTFFSIPITPTMSLVSKFYS</sequence>